<feature type="domain" description="ABC-2 type transporter transmembrane" evidence="9">
    <location>
        <begin position="54"/>
        <end position="189"/>
    </location>
</feature>
<dbReference type="Pfam" id="PF12698">
    <property type="entry name" value="ABC2_membrane_3"/>
    <property type="match status" value="1"/>
</dbReference>
<dbReference type="PANTHER" id="PTHR30294:SF29">
    <property type="entry name" value="MULTIDRUG ABC TRANSPORTER PERMEASE YBHS-RELATED"/>
    <property type="match status" value="1"/>
</dbReference>
<feature type="transmembrane region" description="Helical" evidence="7">
    <location>
        <begin position="159"/>
        <end position="180"/>
    </location>
</feature>
<comment type="subcellular location">
    <subcellularLocation>
        <location evidence="1">Cell membrane</location>
        <topology evidence="1">Multi-pass membrane protein</topology>
    </subcellularLocation>
</comment>
<proteinExistence type="predicted"/>
<keyword evidence="3 7" id="KW-0812">Transmembrane</keyword>
<feature type="transmembrane region" description="Helical" evidence="7">
    <location>
        <begin position="20"/>
        <end position="43"/>
    </location>
</feature>
<feature type="domain" description="DUF7088" evidence="10">
    <location>
        <begin position="278"/>
        <end position="382"/>
    </location>
</feature>
<organism evidence="11">
    <name type="scientific">Thermosulfurimonas dismutans</name>
    <dbReference type="NCBI Taxonomy" id="999894"/>
    <lineage>
        <taxon>Bacteria</taxon>
        <taxon>Pseudomonadati</taxon>
        <taxon>Thermodesulfobacteriota</taxon>
        <taxon>Thermodesulfobacteria</taxon>
        <taxon>Thermodesulfobacteriales</taxon>
        <taxon>Thermodesulfobacteriaceae</taxon>
        <taxon>Thermosulfurimonas</taxon>
    </lineage>
</organism>
<feature type="transmembrane region" description="Helical" evidence="7">
    <location>
        <begin position="129"/>
        <end position="152"/>
    </location>
</feature>
<dbReference type="Proteomes" id="UP000886043">
    <property type="component" value="Unassembled WGS sequence"/>
</dbReference>
<evidence type="ECO:0000259" key="10">
    <source>
        <dbReference type="Pfam" id="PF23357"/>
    </source>
</evidence>
<name>A0A7C3CK74_9BACT</name>
<feature type="transmembrane region" description="Helical" evidence="7">
    <location>
        <begin position="755"/>
        <end position="778"/>
    </location>
</feature>
<dbReference type="InterPro" id="IPR055396">
    <property type="entry name" value="DUF7088"/>
</dbReference>
<feature type="domain" description="ABC-type uncharacterised transport system" evidence="8">
    <location>
        <begin position="419"/>
        <end position="710"/>
    </location>
</feature>
<accession>A0A7C3CK74</accession>
<dbReference type="AlphaFoldDB" id="A0A7C3CK74"/>
<feature type="transmembrane region" description="Helical" evidence="7">
    <location>
        <begin position="102"/>
        <end position="123"/>
    </location>
</feature>
<reference evidence="11" key="1">
    <citation type="journal article" date="2020" name="mSystems">
        <title>Genome- and Community-Level Interaction Insights into Carbon Utilization and Element Cycling Functions of Hydrothermarchaeota in Hydrothermal Sediment.</title>
        <authorList>
            <person name="Zhou Z."/>
            <person name="Liu Y."/>
            <person name="Xu W."/>
            <person name="Pan J."/>
            <person name="Luo Z.H."/>
            <person name="Li M."/>
        </authorList>
    </citation>
    <scope>NUCLEOTIDE SEQUENCE [LARGE SCALE GENOMIC DNA]</scope>
    <source>
        <strain evidence="11">HyVt-483</strain>
    </source>
</reference>
<evidence type="ECO:0000256" key="2">
    <source>
        <dbReference type="ARBA" id="ARBA00022475"/>
    </source>
</evidence>
<gene>
    <name evidence="11" type="ORF">ENJ40_04965</name>
</gene>
<keyword evidence="4 7" id="KW-1133">Transmembrane helix</keyword>
<evidence type="ECO:0000256" key="7">
    <source>
        <dbReference type="SAM" id="Phobius"/>
    </source>
</evidence>
<feature type="transmembrane region" description="Helical" evidence="7">
    <location>
        <begin position="55"/>
        <end position="72"/>
    </location>
</feature>
<dbReference type="InterPro" id="IPR013525">
    <property type="entry name" value="ABC2_TM"/>
</dbReference>
<evidence type="ECO:0000256" key="1">
    <source>
        <dbReference type="ARBA" id="ARBA00004651"/>
    </source>
</evidence>
<protein>
    <submittedName>
        <fullName evidence="11">Uncharacterized protein</fullName>
    </submittedName>
</protein>
<evidence type="ECO:0000259" key="9">
    <source>
        <dbReference type="Pfam" id="PF12698"/>
    </source>
</evidence>
<comment type="caution">
    <text evidence="11">The sequence shown here is derived from an EMBL/GenBank/DDBJ whole genome shotgun (WGS) entry which is preliminary data.</text>
</comment>
<dbReference type="GO" id="GO:0005886">
    <property type="term" value="C:plasma membrane"/>
    <property type="evidence" value="ECO:0007669"/>
    <property type="project" value="UniProtKB-SubCell"/>
</dbReference>
<evidence type="ECO:0000256" key="4">
    <source>
        <dbReference type="ARBA" id="ARBA00022989"/>
    </source>
</evidence>
<evidence type="ECO:0000259" key="8">
    <source>
        <dbReference type="Pfam" id="PF09822"/>
    </source>
</evidence>
<feature type="transmembrane region" description="Helical" evidence="7">
    <location>
        <begin position="218"/>
        <end position="240"/>
    </location>
</feature>
<evidence type="ECO:0000256" key="6">
    <source>
        <dbReference type="SAM" id="MobiDB-lite"/>
    </source>
</evidence>
<dbReference type="PANTHER" id="PTHR30294">
    <property type="entry name" value="MEMBRANE COMPONENT OF ABC TRANSPORTER YHHJ-RELATED"/>
    <property type="match status" value="1"/>
</dbReference>
<feature type="transmembrane region" description="Helical" evidence="7">
    <location>
        <begin position="247"/>
        <end position="271"/>
    </location>
</feature>
<dbReference type="EMBL" id="DRMH01000064">
    <property type="protein sequence ID" value="HFC97791.1"/>
    <property type="molecule type" value="Genomic_DNA"/>
</dbReference>
<evidence type="ECO:0000256" key="5">
    <source>
        <dbReference type="ARBA" id="ARBA00023136"/>
    </source>
</evidence>
<dbReference type="InterPro" id="IPR051449">
    <property type="entry name" value="ABC-2_transporter_component"/>
</dbReference>
<keyword evidence="2" id="KW-1003">Cell membrane</keyword>
<dbReference type="InterPro" id="IPR019196">
    <property type="entry name" value="ABC_transp_unknown"/>
</dbReference>
<dbReference type="Pfam" id="PF23357">
    <property type="entry name" value="DUF7088"/>
    <property type="match status" value="1"/>
</dbReference>
<sequence>MRGLLVLLKKEFLAYFRSPLAYIFAVAFLLVVNGLYMNTFFLARVCDLRNFFQTLPVLLLIFGAALTMRVWAEERKSGTLGLLLGFPYPTWSLVLGKFLGTYLFALTVLAGTLVLPLMLAVLGDPDQGAILSGYLGAALLLSFYLSLGIFLSALFEDQIAAFVLTGVIGLISILVGTDLVSSTLDSWLPGVGGFLREALGILPHYRSFFRGVVPLRDVLFFLSYTLVFLVLNGLTVGSFLRYRRRRLFYPAVAIWLGLALFANAILSRLILPRLDLTEEKLYTLSPVTRKVLARLKAPLRITYYVSSPGKLPPVMRNLAVEVRSFLEELSALNPRVHFAVVDPERDPELARELQDRGIEPFAVQTIERDKVSVRRVYSALALSYLDKPEEVIPQVVPDSLSTLEYDLVSRIYRLTLSRKPVVALFTGASSFSVSYQTVRKILRDLNLQVKGTPLTRNNGLPKETRLLILLSPGKLNDRQLFEIGKFLHQGGSVLVAASAARFSYQSGPEGRILATPLPEDLSVNRLLSTYGLRIEDRVLLDRQMVTMAMSQEREMGIFRAIVHIPVNFPMQVQILPPQMDPSSPLTRGLNALLYLWGSPLQLEISKIKKLGLRSEVLFRSSSQAWARKVNFGALTPEDLRPAGSTRSYPLAVLLQGNFPLPFNGVPPPWPGEKKSPRKKKTKKTLPSSGGLSGKGRLLVIGSGAMFADGIIDIFDNALFLANAVESMALGGELLSLRAKLKPIRYLPPVSETAALFWRLVTVLGPAFFWMILGGFVFWRRRYRRQRFYREVRGESA</sequence>
<evidence type="ECO:0000256" key="3">
    <source>
        <dbReference type="ARBA" id="ARBA00022692"/>
    </source>
</evidence>
<feature type="region of interest" description="Disordered" evidence="6">
    <location>
        <begin position="665"/>
        <end position="689"/>
    </location>
</feature>
<dbReference type="Pfam" id="PF09822">
    <property type="entry name" value="ABC_transp_aux"/>
    <property type="match status" value="1"/>
</dbReference>
<evidence type="ECO:0000313" key="11">
    <source>
        <dbReference type="EMBL" id="HFC97791.1"/>
    </source>
</evidence>
<dbReference type="GO" id="GO:0140359">
    <property type="term" value="F:ABC-type transporter activity"/>
    <property type="evidence" value="ECO:0007669"/>
    <property type="project" value="InterPro"/>
</dbReference>
<keyword evidence="5 7" id="KW-0472">Membrane</keyword>